<sequence length="390" mass="44191">MKKSLVLIGLLTGCLFADSQSLEEAFKNGKASGDVSAYFESRHINKGQKNTYYNNTSWAVGSIGLNYETDFYKNFKAVVGFRATAPFYEGDRNFKTYNGTGDSTERIYEDDRYLISQLYLEYNAYDTVVKLGRQQMVADWIGKINDGVRITNNSIKNLEIDALWTRAKGRAYAKEMWGFRKLNDNDGLFSLGGKYKFENGISTKLYGLYSNDIFSAVGGKFMYDGKVSDSLSVGGTLHYAQSDEKEKSKFRNVDDGKLFEALAYVAHNDTTFTLGYVQTGKKAGWGSMNLDGDQIVMFEEGDVMYERDVHTYYGMLSTMIQKLSATFIYGTTQYRTMKDETKYRQNEVSAWLSYPITNNLKALFVYDQVFKPQPGYPSLVQVSAGLTYSF</sequence>
<evidence type="ECO:0000256" key="2">
    <source>
        <dbReference type="ARBA" id="ARBA00022448"/>
    </source>
</evidence>
<dbReference type="Proteomes" id="UP000503264">
    <property type="component" value="Chromosome"/>
</dbReference>
<dbReference type="RefSeq" id="WP_171993607.1">
    <property type="nucleotide sequence ID" value="NZ_CP012542.1"/>
</dbReference>
<keyword evidence="2" id="KW-0813">Transport</keyword>
<evidence type="ECO:0008006" key="6">
    <source>
        <dbReference type="Google" id="ProtNLM"/>
    </source>
</evidence>
<organism evidence="4 5">
    <name type="scientific">Campylobacter mucosalis CCUG 21559</name>
    <dbReference type="NCBI Taxonomy" id="1032067"/>
    <lineage>
        <taxon>Bacteria</taxon>
        <taxon>Pseudomonadati</taxon>
        <taxon>Campylobacterota</taxon>
        <taxon>Epsilonproteobacteria</taxon>
        <taxon>Campylobacterales</taxon>
        <taxon>Campylobacteraceae</taxon>
        <taxon>Campylobacter</taxon>
    </lineage>
</organism>
<keyword evidence="3" id="KW-0732">Signal</keyword>
<dbReference type="EMBL" id="CP012542">
    <property type="protein sequence ID" value="QCD44484.1"/>
    <property type="molecule type" value="Genomic_DNA"/>
</dbReference>
<dbReference type="Pfam" id="PF03573">
    <property type="entry name" value="OprD"/>
    <property type="match status" value="1"/>
</dbReference>
<name>A0A6G5QFT9_9BACT</name>
<reference evidence="4 5" key="1">
    <citation type="submission" date="2016-07" db="EMBL/GenBank/DDBJ databases">
        <title>Comparative genomics of the Campylobacter concisus group.</title>
        <authorList>
            <person name="Miller W.G."/>
            <person name="Yee E."/>
            <person name="Chapman M.H."/>
            <person name="Huynh S."/>
            <person name="Bono J.L."/>
            <person name="On S.L.W."/>
            <person name="StLeger J."/>
            <person name="Foster G."/>
            <person name="Parker C.T."/>
        </authorList>
    </citation>
    <scope>NUCLEOTIDE SEQUENCE [LARGE SCALE GENOMIC DNA]</scope>
    <source>
        <strain evidence="4 5">CCUG 21559</strain>
    </source>
</reference>
<proteinExistence type="inferred from homology"/>
<accession>A0A6G5QFT9</accession>
<protein>
    <recommendedName>
        <fullName evidence="6">Major outer membrane protein</fullName>
    </recommendedName>
</protein>
<evidence type="ECO:0000256" key="3">
    <source>
        <dbReference type="ARBA" id="ARBA00022729"/>
    </source>
</evidence>
<comment type="similarity">
    <text evidence="1">Belongs to the outer membrane porin (Opr) (TC 1.B.25) family.</text>
</comment>
<keyword evidence="5" id="KW-1185">Reference proteome</keyword>
<dbReference type="SUPFAM" id="SSF56935">
    <property type="entry name" value="Porins"/>
    <property type="match status" value="1"/>
</dbReference>
<dbReference type="Gene3D" id="2.40.160.10">
    <property type="entry name" value="Porin"/>
    <property type="match status" value="1"/>
</dbReference>
<dbReference type="NCBIfam" id="NF033922">
    <property type="entry name" value="opr_porin_1"/>
    <property type="match status" value="1"/>
</dbReference>
<dbReference type="InterPro" id="IPR023614">
    <property type="entry name" value="Porin_dom_sf"/>
</dbReference>
<dbReference type="InterPro" id="IPR005318">
    <property type="entry name" value="OM_porin_bac"/>
</dbReference>
<dbReference type="AlphaFoldDB" id="A0A6G5QFT9"/>
<evidence type="ECO:0000313" key="5">
    <source>
        <dbReference type="Proteomes" id="UP000503264"/>
    </source>
</evidence>
<evidence type="ECO:0000313" key="4">
    <source>
        <dbReference type="EMBL" id="QCD44484.1"/>
    </source>
</evidence>
<dbReference type="NCBIfam" id="NF033923">
    <property type="entry name" value="opr_proin_2"/>
    <property type="match status" value="1"/>
</dbReference>
<evidence type="ECO:0000256" key="1">
    <source>
        <dbReference type="ARBA" id="ARBA00009075"/>
    </source>
</evidence>
<gene>
    <name evidence="4" type="ORF">CMUC_0687</name>
</gene>
<dbReference type="GO" id="GO:0016020">
    <property type="term" value="C:membrane"/>
    <property type="evidence" value="ECO:0007669"/>
    <property type="project" value="InterPro"/>
</dbReference>